<evidence type="ECO:0000313" key="10">
    <source>
        <dbReference type="Proteomes" id="UP000198706"/>
    </source>
</evidence>
<protein>
    <recommendedName>
        <fullName evidence="8">Lipoprotein YgdI/YgdR-like SH3-like domain-containing protein</fullName>
    </recommendedName>
</protein>
<evidence type="ECO:0000313" key="9">
    <source>
        <dbReference type="EMBL" id="SDJ84612.1"/>
    </source>
</evidence>
<evidence type="ECO:0000256" key="5">
    <source>
        <dbReference type="ARBA" id="ARBA00023288"/>
    </source>
</evidence>
<feature type="chain" id="PRO_5011592042" description="Lipoprotein YgdI/YgdR-like SH3-like domain-containing protein" evidence="7">
    <location>
        <begin position="21"/>
        <end position="69"/>
    </location>
</feature>
<keyword evidence="10" id="KW-1185">Reference proteome</keyword>
<feature type="domain" description="Lipoprotein YgdI/YgdR-like SH3-like" evidence="8">
    <location>
        <begin position="20"/>
        <end position="68"/>
    </location>
</feature>
<feature type="region of interest" description="Disordered" evidence="6">
    <location>
        <begin position="47"/>
        <end position="69"/>
    </location>
</feature>
<evidence type="ECO:0000259" key="8">
    <source>
        <dbReference type="Pfam" id="PF06004"/>
    </source>
</evidence>
<keyword evidence="4" id="KW-0564">Palmitate</keyword>
<dbReference type="SUPFAM" id="SSF50182">
    <property type="entry name" value="Sm-like ribonucleoproteins"/>
    <property type="match status" value="1"/>
</dbReference>
<dbReference type="Proteomes" id="UP000198706">
    <property type="component" value="Unassembled WGS sequence"/>
</dbReference>
<evidence type="ECO:0000256" key="4">
    <source>
        <dbReference type="ARBA" id="ARBA00023139"/>
    </source>
</evidence>
<organism evidence="9 10">
    <name type="scientific">Pseudomonas indica</name>
    <dbReference type="NCBI Taxonomy" id="137658"/>
    <lineage>
        <taxon>Bacteria</taxon>
        <taxon>Pseudomonadati</taxon>
        <taxon>Pseudomonadota</taxon>
        <taxon>Gammaproteobacteria</taxon>
        <taxon>Pseudomonadales</taxon>
        <taxon>Pseudomonadaceae</taxon>
        <taxon>Pseudomonas</taxon>
    </lineage>
</organism>
<dbReference type="PROSITE" id="PS51257">
    <property type="entry name" value="PROKAR_LIPOPROTEIN"/>
    <property type="match status" value="1"/>
</dbReference>
<proteinExistence type="predicted"/>
<keyword evidence="5" id="KW-0449">Lipoprotein</keyword>
<dbReference type="NCBIfam" id="NF033216">
    <property type="entry name" value="lipo_YgdI_YgdR"/>
    <property type="match status" value="1"/>
</dbReference>
<dbReference type="EMBL" id="FNFD01000003">
    <property type="protein sequence ID" value="SDJ84612.1"/>
    <property type="molecule type" value="Genomic_DNA"/>
</dbReference>
<dbReference type="InterPro" id="IPR047807">
    <property type="entry name" value="YgdI/YgdR-like_SH3-like"/>
</dbReference>
<keyword evidence="3" id="KW-0472">Membrane</keyword>
<dbReference type="RefSeq" id="WP_084333693.1">
    <property type="nucleotide sequence ID" value="NZ_CBKZNZ010000215.1"/>
</dbReference>
<feature type="compositionally biased region" description="Polar residues" evidence="6">
    <location>
        <begin position="57"/>
        <end position="69"/>
    </location>
</feature>
<evidence type="ECO:0000256" key="6">
    <source>
        <dbReference type="SAM" id="MobiDB-lite"/>
    </source>
</evidence>
<name>A0A1G8X1X6_9PSED</name>
<keyword evidence="1" id="KW-1003">Cell membrane</keyword>
<reference evidence="9 10" key="1">
    <citation type="submission" date="2016-10" db="EMBL/GenBank/DDBJ databases">
        <authorList>
            <person name="de Groot N.N."/>
        </authorList>
    </citation>
    <scope>NUCLEOTIDE SEQUENCE [LARGE SCALE GENOMIC DNA]</scope>
    <source>
        <strain evidence="9 10">JCM 21544</strain>
    </source>
</reference>
<dbReference type="AlphaFoldDB" id="A0A1G8X1X6"/>
<dbReference type="STRING" id="137658.SAMN05216186_10356"/>
<feature type="signal peptide" evidence="7">
    <location>
        <begin position="1"/>
        <end position="20"/>
    </location>
</feature>
<keyword evidence="2 7" id="KW-0732">Signal</keyword>
<dbReference type="InterPro" id="IPR010920">
    <property type="entry name" value="LSM_dom_sf"/>
</dbReference>
<evidence type="ECO:0000256" key="2">
    <source>
        <dbReference type="ARBA" id="ARBA00022729"/>
    </source>
</evidence>
<evidence type="ECO:0000256" key="7">
    <source>
        <dbReference type="SAM" id="SignalP"/>
    </source>
</evidence>
<dbReference type="OrthoDB" id="6520455at2"/>
<dbReference type="PANTHER" id="PTHR37011">
    <property type="entry name" value="POT FAMILY PEPTIDE TRANSPORT PROTEIN-RELATED"/>
    <property type="match status" value="1"/>
</dbReference>
<accession>A0A1G8X1X6</accession>
<evidence type="ECO:0000256" key="3">
    <source>
        <dbReference type="ARBA" id="ARBA00023136"/>
    </source>
</evidence>
<gene>
    <name evidence="9" type="ORF">SAMN05216186_10356</name>
</gene>
<sequence>MKHWIIALLCVFGLAGCANDYIIATVDGQMLTSDGKPELDEDTGMLEFEDSEGRKQQIPQSQVKQIIER</sequence>
<dbReference type="Gene3D" id="2.30.30.100">
    <property type="match status" value="1"/>
</dbReference>
<dbReference type="InterPro" id="IPR010305">
    <property type="entry name" value="YgdI/YgdR-like"/>
</dbReference>
<dbReference type="Pfam" id="PF06004">
    <property type="entry name" value="DUF903"/>
    <property type="match status" value="1"/>
</dbReference>
<evidence type="ECO:0000256" key="1">
    <source>
        <dbReference type="ARBA" id="ARBA00022475"/>
    </source>
</evidence>
<dbReference type="PANTHER" id="PTHR37011:SF1">
    <property type="entry name" value="POT FAMILY PEPTIDE TRANSPORT PROTEIN"/>
    <property type="match status" value="1"/>
</dbReference>